<dbReference type="SUPFAM" id="SSF56112">
    <property type="entry name" value="Protein kinase-like (PK-like)"/>
    <property type="match status" value="1"/>
</dbReference>
<dbReference type="EMBL" id="RSCE01000002">
    <property type="protein sequence ID" value="RSH86477.1"/>
    <property type="molecule type" value="Genomic_DNA"/>
</dbReference>
<feature type="region of interest" description="Disordered" evidence="1">
    <location>
        <begin position="301"/>
        <end position="378"/>
    </location>
</feature>
<dbReference type="InterPro" id="IPR052396">
    <property type="entry name" value="Meiotic_Drive_Suppr_Kinase"/>
</dbReference>
<dbReference type="PANTHER" id="PTHR37171">
    <property type="entry name" value="SERINE/THREONINE-PROTEIN KINASE YRZF-RELATED"/>
    <property type="match status" value="1"/>
</dbReference>
<feature type="compositionally biased region" description="Polar residues" evidence="1">
    <location>
        <begin position="334"/>
        <end position="358"/>
    </location>
</feature>
<dbReference type="AlphaFoldDB" id="A0A427Y5U8"/>
<reference evidence="2 3" key="1">
    <citation type="submission" date="2018-11" db="EMBL/GenBank/DDBJ databases">
        <title>Genome sequence of Apiotrichum porosum DSM 27194.</title>
        <authorList>
            <person name="Aliyu H."/>
            <person name="Gorte O."/>
            <person name="Ochsenreither K."/>
        </authorList>
    </citation>
    <scope>NUCLEOTIDE SEQUENCE [LARGE SCALE GENOMIC DNA]</scope>
    <source>
        <strain evidence="2 3">DSM 27194</strain>
    </source>
</reference>
<protein>
    <recommendedName>
        <fullName evidence="4">Protein kinase domain-containing protein</fullName>
    </recommendedName>
</protein>
<evidence type="ECO:0000313" key="2">
    <source>
        <dbReference type="EMBL" id="RSH86477.1"/>
    </source>
</evidence>
<dbReference type="STRING" id="105984.A0A427Y5U8"/>
<evidence type="ECO:0000313" key="3">
    <source>
        <dbReference type="Proteomes" id="UP000279236"/>
    </source>
</evidence>
<dbReference type="Proteomes" id="UP000279236">
    <property type="component" value="Unassembled WGS sequence"/>
</dbReference>
<organism evidence="2 3">
    <name type="scientific">Apiotrichum porosum</name>
    <dbReference type="NCBI Taxonomy" id="105984"/>
    <lineage>
        <taxon>Eukaryota</taxon>
        <taxon>Fungi</taxon>
        <taxon>Dikarya</taxon>
        <taxon>Basidiomycota</taxon>
        <taxon>Agaricomycotina</taxon>
        <taxon>Tremellomycetes</taxon>
        <taxon>Trichosporonales</taxon>
        <taxon>Trichosporonaceae</taxon>
        <taxon>Apiotrichum</taxon>
    </lineage>
</organism>
<dbReference type="GeneID" id="39589276"/>
<dbReference type="InterPro" id="IPR011009">
    <property type="entry name" value="Kinase-like_dom_sf"/>
</dbReference>
<keyword evidence="3" id="KW-1185">Reference proteome</keyword>
<proteinExistence type="predicted"/>
<name>A0A427Y5U8_9TREE</name>
<comment type="caution">
    <text evidence="2">The sequence shown here is derived from an EMBL/GenBank/DDBJ whole genome shotgun (WGS) entry which is preliminary data.</text>
</comment>
<sequence>MAASDTERLLALLSAHSIPVVTVEGTSKSSMRLSDAMASRLLPTDKLAIDEELGSQLHDAIVQAMPYLAVPVVGSQDWNSIKGGMDFATQSAARTLSVQGEEGLTTFLYAFMFVPLNFMLGVLLSHVEGTLHWEPVYLGDSKPDIRLVWIPKQPPNGSPKTEKALLEMKTSRSLPLAAMNGMLDDIERAHIVVAPGGLTMFAQGTANETRSGQTTLRILDQFRNSIRARQVSLAALCNGEWCNAVHIDGRVAKTLAFGLPVQLTSRPSILNLASSPLGLFLGMSIRALQLSGIDLARTPPCPTALAQGDDEGAEPKSSDSNVQPDAPAADQRTSDGPSGSSTVPMTRQHPGSSSTTTARPEDQIATLPTPPPSPSGLNITGRAVDCFCGTAPHPLRFLPLGSDHSSKTARIRLGPERGKGAIWSAYDATVETDTASYAGLVWKEHIPLFVPTEEESRHVRRAVEHELTLLRGPLRGLQGQVVPRVFGAWETGDGQAFAILMEDAGRQLSPRERTDPAVQTAVTEAVDAIFAAGVEHGDLEWRHIRVKEGGASIMVIDFDKSGVLDENHASDSKTEYRDEILAELFASAPP</sequence>
<dbReference type="PANTHER" id="PTHR37171:SF1">
    <property type="entry name" value="SERINE_THREONINE-PROTEIN KINASE YRZF-RELATED"/>
    <property type="match status" value="1"/>
</dbReference>
<gene>
    <name evidence="2" type="ORF">EHS24_004733</name>
</gene>
<dbReference type="Pfam" id="PF06293">
    <property type="entry name" value="Kdo"/>
    <property type="match status" value="1"/>
</dbReference>
<accession>A0A427Y5U8</accession>
<evidence type="ECO:0000256" key="1">
    <source>
        <dbReference type="SAM" id="MobiDB-lite"/>
    </source>
</evidence>
<dbReference type="RefSeq" id="XP_028479262.1">
    <property type="nucleotide sequence ID" value="XM_028620290.1"/>
</dbReference>
<evidence type="ECO:0008006" key="4">
    <source>
        <dbReference type="Google" id="ProtNLM"/>
    </source>
</evidence>